<comment type="caution">
    <text evidence="1">The sequence shown here is derived from an EMBL/GenBank/DDBJ whole genome shotgun (WGS) entry which is preliminary data.</text>
</comment>
<gene>
    <name evidence="1" type="ORF">TorRG33x02_263000</name>
</gene>
<name>A0A2P5D3V2_TREOI</name>
<organism evidence="1 2">
    <name type="scientific">Trema orientale</name>
    <name type="common">Charcoal tree</name>
    <name type="synonym">Celtis orientalis</name>
    <dbReference type="NCBI Taxonomy" id="63057"/>
    <lineage>
        <taxon>Eukaryota</taxon>
        <taxon>Viridiplantae</taxon>
        <taxon>Streptophyta</taxon>
        <taxon>Embryophyta</taxon>
        <taxon>Tracheophyta</taxon>
        <taxon>Spermatophyta</taxon>
        <taxon>Magnoliopsida</taxon>
        <taxon>eudicotyledons</taxon>
        <taxon>Gunneridae</taxon>
        <taxon>Pentapetalae</taxon>
        <taxon>rosids</taxon>
        <taxon>fabids</taxon>
        <taxon>Rosales</taxon>
        <taxon>Cannabaceae</taxon>
        <taxon>Trema</taxon>
    </lineage>
</organism>
<proteinExistence type="predicted"/>
<sequence>MNNVVWKKTNVIRTELTTMNSVIWKKQALLELSFGERDAFILDQKRLKDNLCDSITESSLACSPLTNHHALHELVVEGSFQFDLLNQPSTLELLISNPITL</sequence>
<accession>A0A2P5D3V2</accession>
<dbReference type="Proteomes" id="UP000237000">
    <property type="component" value="Unassembled WGS sequence"/>
</dbReference>
<dbReference type="AlphaFoldDB" id="A0A2P5D3V2"/>
<evidence type="ECO:0000313" key="2">
    <source>
        <dbReference type="Proteomes" id="UP000237000"/>
    </source>
</evidence>
<dbReference type="EMBL" id="JXTC01000299">
    <property type="protein sequence ID" value="PON67980.1"/>
    <property type="molecule type" value="Genomic_DNA"/>
</dbReference>
<dbReference type="InParanoid" id="A0A2P5D3V2"/>
<evidence type="ECO:0000313" key="1">
    <source>
        <dbReference type="EMBL" id="PON67980.1"/>
    </source>
</evidence>
<keyword evidence="2" id="KW-1185">Reference proteome</keyword>
<protein>
    <submittedName>
        <fullName evidence="1">Uncharacterized protein</fullName>
    </submittedName>
</protein>
<reference evidence="2" key="1">
    <citation type="submission" date="2016-06" db="EMBL/GenBank/DDBJ databases">
        <title>Parallel loss of symbiosis genes in relatives of nitrogen-fixing non-legume Parasponia.</title>
        <authorList>
            <person name="Van Velzen R."/>
            <person name="Holmer R."/>
            <person name="Bu F."/>
            <person name="Rutten L."/>
            <person name="Van Zeijl A."/>
            <person name="Liu W."/>
            <person name="Santuari L."/>
            <person name="Cao Q."/>
            <person name="Sharma T."/>
            <person name="Shen D."/>
            <person name="Roswanjaya Y."/>
            <person name="Wardhani T."/>
            <person name="Kalhor M.S."/>
            <person name="Jansen J."/>
            <person name="Van den Hoogen J."/>
            <person name="Gungor B."/>
            <person name="Hartog M."/>
            <person name="Hontelez J."/>
            <person name="Verver J."/>
            <person name="Yang W.-C."/>
            <person name="Schijlen E."/>
            <person name="Repin R."/>
            <person name="Schilthuizen M."/>
            <person name="Schranz E."/>
            <person name="Heidstra R."/>
            <person name="Miyata K."/>
            <person name="Fedorova E."/>
            <person name="Kohlen W."/>
            <person name="Bisseling T."/>
            <person name="Smit S."/>
            <person name="Geurts R."/>
        </authorList>
    </citation>
    <scope>NUCLEOTIDE SEQUENCE [LARGE SCALE GENOMIC DNA]</scope>
    <source>
        <strain evidence="2">cv. RG33-2</strain>
    </source>
</reference>